<keyword evidence="1" id="KW-0732">Signal</keyword>
<keyword evidence="3" id="KW-1185">Reference proteome</keyword>
<evidence type="ECO:0000256" key="1">
    <source>
        <dbReference type="SAM" id="SignalP"/>
    </source>
</evidence>
<dbReference type="EMBL" id="JBHUEM010000033">
    <property type="protein sequence ID" value="MFD1738106.1"/>
    <property type="molecule type" value="Genomic_DNA"/>
</dbReference>
<gene>
    <name evidence="2" type="ORF">ACFSCX_16375</name>
</gene>
<accession>A0ABW4LSQ7</accession>
<feature type="chain" id="PRO_5046793872" evidence="1">
    <location>
        <begin position="26"/>
        <end position="165"/>
    </location>
</feature>
<organism evidence="2 3">
    <name type="scientific">Bacillus salitolerans</name>
    <dbReference type="NCBI Taxonomy" id="1437434"/>
    <lineage>
        <taxon>Bacteria</taxon>
        <taxon>Bacillati</taxon>
        <taxon>Bacillota</taxon>
        <taxon>Bacilli</taxon>
        <taxon>Bacillales</taxon>
        <taxon>Bacillaceae</taxon>
        <taxon>Bacillus</taxon>
    </lineage>
</organism>
<dbReference type="Pfam" id="PF13798">
    <property type="entry name" value="PCYCGC"/>
    <property type="match status" value="1"/>
</dbReference>
<evidence type="ECO:0000313" key="3">
    <source>
        <dbReference type="Proteomes" id="UP001597214"/>
    </source>
</evidence>
<feature type="signal peptide" evidence="1">
    <location>
        <begin position="1"/>
        <end position="25"/>
    </location>
</feature>
<protein>
    <submittedName>
        <fullName evidence="2">PCYCGC motif-containing (Lipo)protein</fullName>
    </submittedName>
</protein>
<comment type="caution">
    <text evidence="2">The sequence shown here is derived from an EMBL/GenBank/DDBJ whole genome shotgun (WGS) entry which is preliminary data.</text>
</comment>
<proteinExistence type="predicted"/>
<name>A0ABW4LSQ7_9BACI</name>
<evidence type="ECO:0000313" key="2">
    <source>
        <dbReference type="EMBL" id="MFD1738106.1"/>
    </source>
</evidence>
<dbReference type="InterPro" id="IPR025673">
    <property type="entry name" value="PCYCGC"/>
</dbReference>
<sequence>MKMKVSLYIFTIFMLILSACSSNEASEHEDHEEHHERPSFMSGDLREETGSVDLLPSFLADKPENMKTIYIAAAKHPHVLEHIPCYCGCGDSAGHKSSLNCFVNEIREDGSLVWDDHGTRCGVCLEIAAKSVIDYSQGKSIQEIRDVIDETYKEGYANPTPTPKL</sequence>
<dbReference type="PROSITE" id="PS51257">
    <property type="entry name" value="PROKAR_LIPOPROTEIN"/>
    <property type="match status" value="1"/>
</dbReference>
<dbReference type="Proteomes" id="UP001597214">
    <property type="component" value="Unassembled WGS sequence"/>
</dbReference>
<reference evidence="3" key="1">
    <citation type="journal article" date="2019" name="Int. J. Syst. Evol. Microbiol.">
        <title>The Global Catalogue of Microorganisms (GCM) 10K type strain sequencing project: providing services to taxonomists for standard genome sequencing and annotation.</title>
        <authorList>
            <consortium name="The Broad Institute Genomics Platform"/>
            <consortium name="The Broad Institute Genome Sequencing Center for Infectious Disease"/>
            <person name="Wu L."/>
            <person name="Ma J."/>
        </authorList>
    </citation>
    <scope>NUCLEOTIDE SEQUENCE [LARGE SCALE GENOMIC DNA]</scope>
    <source>
        <strain evidence="3">CCUG 49339</strain>
    </source>
</reference>
<dbReference type="RefSeq" id="WP_377929322.1">
    <property type="nucleotide sequence ID" value="NZ_JBHUEM010000033.1"/>
</dbReference>